<dbReference type="PROSITE" id="PS51257">
    <property type="entry name" value="PROKAR_LIPOPROTEIN"/>
    <property type="match status" value="1"/>
</dbReference>
<keyword evidence="10" id="KW-1185">Reference proteome</keyword>
<name>A0ABV7SW04_9SPHN</name>
<feature type="transmembrane region" description="Helical" evidence="6">
    <location>
        <begin position="794"/>
        <end position="816"/>
    </location>
</feature>
<feature type="domain" description="ABC3 transporter permease C-terminal" evidence="7">
    <location>
        <begin position="711"/>
        <end position="823"/>
    </location>
</feature>
<feature type="transmembrane region" description="Helical" evidence="6">
    <location>
        <begin position="292"/>
        <end position="314"/>
    </location>
</feature>
<feature type="transmembrane region" description="Helical" evidence="6">
    <location>
        <begin position="751"/>
        <end position="774"/>
    </location>
</feature>
<evidence type="ECO:0000256" key="2">
    <source>
        <dbReference type="ARBA" id="ARBA00022475"/>
    </source>
</evidence>
<evidence type="ECO:0000256" key="6">
    <source>
        <dbReference type="SAM" id="Phobius"/>
    </source>
</evidence>
<protein>
    <submittedName>
        <fullName evidence="9">ABC transporter permease</fullName>
    </submittedName>
</protein>
<dbReference type="InterPro" id="IPR050250">
    <property type="entry name" value="Macrolide_Exporter_MacB"/>
</dbReference>
<dbReference type="InterPro" id="IPR025857">
    <property type="entry name" value="MacB_PCD"/>
</dbReference>
<reference evidence="10" key="1">
    <citation type="journal article" date="2019" name="Int. J. Syst. Evol. Microbiol.">
        <title>The Global Catalogue of Microorganisms (GCM) 10K type strain sequencing project: providing services to taxonomists for standard genome sequencing and annotation.</title>
        <authorList>
            <consortium name="The Broad Institute Genomics Platform"/>
            <consortium name="The Broad Institute Genome Sequencing Center for Infectious Disease"/>
            <person name="Wu L."/>
            <person name="Ma J."/>
        </authorList>
    </citation>
    <scope>NUCLEOTIDE SEQUENCE [LARGE SCALE GENOMIC DNA]</scope>
    <source>
        <strain evidence="10">KCTC 42739</strain>
    </source>
</reference>
<proteinExistence type="predicted"/>
<feature type="domain" description="MacB-like periplasmic core" evidence="8">
    <location>
        <begin position="21"/>
        <end position="241"/>
    </location>
</feature>
<dbReference type="EMBL" id="JBHRXP010000002">
    <property type="protein sequence ID" value="MFC3579460.1"/>
    <property type="molecule type" value="Genomic_DNA"/>
</dbReference>
<accession>A0ABV7SW04</accession>
<evidence type="ECO:0000259" key="8">
    <source>
        <dbReference type="Pfam" id="PF12704"/>
    </source>
</evidence>
<organism evidence="9 10">
    <name type="scientific">Sphingomonas hylomeconis</name>
    <dbReference type="NCBI Taxonomy" id="1395958"/>
    <lineage>
        <taxon>Bacteria</taxon>
        <taxon>Pseudomonadati</taxon>
        <taxon>Pseudomonadota</taxon>
        <taxon>Alphaproteobacteria</taxon>
        <taxon>Sphingomonadales</taxon>
        <taxon>Sphingomonadaceae</taxon>
        <taxon>Sphingomonas</taxon>
    </lineage>
</organism>
<feature type="domain" description="MacB-like periplasmic core" evidence="8">
    <location>
        <begin position="442"/>
        <end position="636"/>
    </location>
</feature>
<feature type="transmembrane region" description="Helical" evidence="6">
    <location>
        <begin position="338"/>
        <end position="367"/>
    </location>
</feature>
<feature type="transmembrane region" description="Helical" evidence="6">
    <location>
        <begin position="20"/>
        <end position="41"/>
    </location>
</feature>
<keyword evidence="5 6" id="KW-0472">Membrane</keyword>
<comment type="caution">
    <text evidence="9">The sequence shown here is derived from an EMBL/GenBank/DDBJ whole genome shotgun (WGS) entry which is preliminary data.</text>
</comment>
<dbReference type="Pfam" id="PF02687">
    <property type="entry name" value="FtsX"/>
    <property type="match status" value="2"/>
</dbReference>
<dbReference type="Proteomes" id="UP001595713">
    <property type="component" value="Unassembled WGS sequence"/>
</dbReference>
<evidence type="ECO:0000256" key="3">
    <source>
        <dbReference type="ARBA" id="ARBA00022692"/>
    </source>
</evidence>
<sequence length="830" mass="90212">MWRNYLTVGIRALLKNRTYAFINILGLAIGLAACLLISLFVREHLSFDRFVPNADNIYQLQSFNTDPQTGAVDSMQMSPYAAGAALKKDFPQIARLSYATNWQPVIMDKGQPRQLTITQVGADYFKIFDLPFVRGTAATALSDTNSIVVSQKTALALFGTEDAIGRTVTTQAREGSRDFRVTGVFKDLPRNSHNRMGMAVLIDPAKFQPGQETQWGWYSGYNYVQLQPGADVAALNAQLDAWKARAAPKDMVGGQLVSQAADNRFELVALPKVHLGIAKHGPAGNEEDAGTIVTFAILAALILVMACVNFTNLATARASQRAREVALRKVLGASRGQLIAQFLAESVLVAGIAMLVALAIVELSLPWLRTYLNMELSLRYVGADGALLPALVLVLLVGLAGGLYPAFYLTRFQPARVLKANKSAAEAEGSGLLRNGLVVVQFAISIGLIICTAIVYSQTAFLRSADPGFKRAGLVQIENMSRTAVRASIDTIEQQLLRTPGVTHVARTSIAVATDNRMNQSVVLPGRPAPLTMGSYSVGFDYPETMGMKLLAGRTLTRDRAMDDASIGDQPDIAKEKVLVARGINVMVNESSAHQMGFATPQAAIGKQFRISFVDPKNGTVPATIVGVLADTRFRSAREQVEDMILYHDEFNLPWLVARVEDPDPAAVMDRIGAVWKRIVPTVPFAADFSDDKAAELYRSDVATGQVFAGFAILSVIIGCLGLFGLAAFTAERRTKEIGIRKVLGARTRDIVRLLVWQFTRPVVVANLIAWPIAWWVMRGWLNGFDDRVALGPLPFLAAGGLALGIAVVTIASHAWRVARENPIRALRYE</sequence>
<dbReference type="PANTHER" id="PTHR30572">
    <property type="entry name" value="MEMBRANE COMPONENT OF TRANSPORTER-RELATED"/>
    <property type="match status" value="1"/>
</dbReference>
<feature type="transmembrane region" description="Helical" evidence="6">
    <location>
        <begin position="707"/>
        <end position="730"/>
    </location>
</feature>
<feature type="transmembrane region" description="Helical" evidence="6">
    <location>
        <begin position="431"/>
        <end position="456"/>
    </location>
</feature>
<keyword evidence="3 6" id="KW-0812">Transmembrane</keyword>
<keyword evidence="2" id="KW-1003">Cell membrane</keyword>
<evidence type="ECO:0000313" key="9">
    <source>
        <dbReference type="EMBL" id="MFC3579460.1"/>
    </source>
</evidence>
<gene>
    <name evidence="9" type="ORF">ACFONA_04720</name>
</gene>
<feature type="domain" description="ABC3 transporter permease C-terminal" evidence="7">
    <location>
        <begin position="297"/>
        <end position="414"/>
    </location>
</feature>
<evidence type="ECO:0000256" key="1">
    <source>
        <dbReference type="ARBA" id="ARBA00004651"/>
    </source>
</evidence>
<keyword evidence="4 6" id="KW-1133">Transmembrane helix</keyword>
<feature type="transmembrane region" description="Helical" evidence="6">
    <location>
        <begin position="387"/>
        <end position="410"/>
    </location>
</feature>
<dbReference type="PANTHER" id="PTHR30572:SF18">
    <property type="entry name" value="ABC-TYPE MACROLIDE FAMILY EXPORT SYSTEM PERMEASE COMPONENT 2"/>
    <property type="match status" value="1"/>
</dbReference>
<evidence type="ECO:0000256" key="4">
    <source>
        <dbReference type="ARBA" id="ARBA00022989"/>
    </source>
</evidence>
<comment type="subcellular location">
    <subcellularLocation>
        <location evidence="1">Cell membrane</location>
        <topology evidence="1">Multi-pass membrane protein</topology>
    </subcellularLocation>
</comment>
<evidence type="ECO:0000313" key="10">
    <source>
        <dbReference type="Proteomes" id="UP001595713"/>
    </source>
</evidence>
<dbReference type="InterPro" id="IPR003838">
    <property type="entry name" value="ABC3_permease_C"/>
</dbReference>
<evidence type="ECO:0000256" key="5">
    <source>
        <dbReference type="ARBA" id="ARBA00023136"/>
    </source>
</evidence>
<dbReference type="RefSeq" id="WP_261295573.1">
    <property type="nucleotide sequence ID" value="NZ_JANQBK010000017.1"/>
</dbReference>
<evidence type="ECO:0000259" key="7">
    <source>
        <dbReference type="Pfam" id="PF02687"/>
    </source>
</evidence>
<dbReference type="Pfam" id="PF12704">
    <property type="entry name" value="MacB_PCD"/>
    <property type="match status" value="2"/>
</dbReference>